<dbReference type="InterPro" id="IPR016155">
    <property type="entry name" value="Mopterin_synth/thiamin_S_b"/>
</dbReference>
<reference evidence="3 4" key="1">
    <citation type="journal article" date="2007" name="PLoS Genet.">
        <title>A tale of two oxidation states: bacterial colonization of arsenic-rich environments.</title>
        <authorList>
            <person name="Muller D."/>
            <person name="Medigue C."/>
            <person name="Koechler S."/>
            <person name="Barbe V."/>
            <person name="Barakat M."/>
            <person name="Talla E."/>
            <person name="Bonnefoy V."/>
            <person name="Krin E."/>
            <person name="Arsene-Ploetze F."/>
            <person name="Carapito C."/>
            <person name="Chandler M."/>
            <person name="Cournoyer B."/>
            <person name="Cruveiller S."/>
            <person name="Dossat C."/>
            <person name="Duval S."/>
            <person name="Heymann M."/>
            <person name="Leize E."/>
            <person name="Lieutaud A."/>
            <person name="Lievremont D."/>
            <person name="Makita Y."/>
            <person name="Mangenot S."/>
            <person name="Nitschke W."/>
            <person name="Ortet P."/>
            <person name="Perdrial N."/>
            <person name="Schoepp B."/>
            <person name="Siguier N."/>
            <person name="Simeonova D.D."/>
            <person name="Rouy Z."/>
            <person name="Segurens B."/>
            <person name="Turlin E."/>
            <person name="Vallenet D."/>
            <person name="Van Dorsselaer A."/>
            <person name="Weiss S."/>
            <person name="Weissenbach J."/>
            <person name="Lett M.C."/>
            <person name="Danchin A."/>
            <person name="Bertin P.N."/>
        </authorList>
    </citation>
    <scope>NUCLEOTIDE SEQUENCE [LARGE SCALE GENOMIC DNA]</scope>
    <source>
        <strain evidence="4">ULPAs1</strain>
    </source>
</reference>
<name>A4G4U3_HERAR</name>
<dbReference type="Gene3D" id="3.10.20.280">
    <property type="entry name" value="RnfH-like"/>
    <property type="match status" value="1"/>
</dbReference>
<protein>
    <recommendedName>
        <fullName evidence="2">UPF0125 protein HEAR1357</fullName>
    </recommendedName>
</protein>
<dbReference type="PANTHER" id="PTHR37483">
    <property type="entry name" value="UPF0125 PROTEIN RATB"/>
    <property type="match status" value="1"/>
</dbReference>
<dbReference type="EMBL" id="CU207211">
    <property type="protein sequence ID" value="CAL61530.1"/>
    <property type="molecule type" value="Genomic_DNA"/>
</dbReference>
<dbReference type="PANTHER" id="PTHR37483:SF1">
    <property type="entry name" value="UPF0125 PROTEIN RATB"/>
    <property type="match status" value="1"/>
</dbReference>
<organism evidence="3 4">
    <name type="scientific">Herminiimonas arsenicoxydans</name>
    <dbReference type="NCBI Taxonomy" id="204773"/>
    <lineage>
        <taxon>Bacteria</taxon>
        <taxon>Pseudomonadati</taxon>
        <taxon>Pseudomonadota</taxon>
        <taxon>Betaproteobacteria</taxon>
        <taxon>Burkholderiales</taxon>
        <taxon>Oxalobacteraceae</taxon>
        <taxon>Herminiimonas</taxon>
    </lineage>
</organism>
<comment type="similarity">
    <text evidence="1 2">Belongs to the UPF0125 (RnfH) family.</text>
</comment>
<keyword evidence="4" id="KW-1185">Reference proteome</keyword>
<dbReference type="NCBIfam" id="NF002490">
    <property type="entry name" value="PRK01777.1"/>
    <property type="match status" value="1"/>
</dbReference>
<dbReference type="InterPro" id="IPR037021">
    <property type="entry name" value="RnfH_sf"/>
</dbReference>
<dbReference type="SUPFAM" id="SSF54285">
    <property type="entry name" value="MoaD/ThiS"/>
    <property type="match status" value="1"/>
</dbReference>
<evidence type="ECO:0000256" key="2">
    <source>
        <dbReference type="HAMAP-Rule" id="MF_00460"/>
    </source>
</evidence>
<evidence type="ECO:0000256" key="1">
    <source>
        <dbReference type="ARBA" id="ARBA00010645"/>
    </source>
</evidence>
<dbReference type="Pfam" id="PF03658">
    <property type="entry name" value="Ub-RnfH"/>
    <property type="match status" value="1"/>
</dbReference>
<sequence>MADDMSNAPAAIHIQICYAREDKQFLLDQTVPPGTTIQQAIQGSGIIQLAPEIDVSVWRVGIYSKLKTLDTVLREHDRVEIYRPLIADPKDSRRKRAESRDVKKKA</sequence>
<gene>
    <name evidence="3" type="ordered locus">HEAR1357</name>
</gene>
<dbReference type="HAMAP" id="MF_00460">
    <property type="entry name" value="UPF0125_RnfH"/>
    <property type="match status" value="1"/>
</dbReference>
<dbReference type="STRING" id="204773.HEAR1357"/>
<dbReference type="eggNOG" id="COG2914">
    <property type="taxonomic scope" value="Bacteria"/>
</dbReference>
<accession>A4G4U3</accession>
<evidence type="ECO:0000313" key="3">
    <source>
        <dbReference type="EMBL" id="CAL61530.1"/>
    </source>
</evidence>
<dbReference type="AlphaFoldDB" id="A4G4U3"/>
<dbReference type="OrthoDB" id="9796575at2"/>
<proteinExistence type="inferred from homology"/>
<dbReference type="InterPro" id="IPR005346">
    <property type="entry name" value="RnfH"/>
</dbReference>
<dbReference type="KEGG" id="har:HEAR1357"/>
<evidence type="ECO:0000313" key="4">
    <source>
        <dbReference type="Proteomes" id="UP000006697"/>
    </source>
</evidence>
<dbReference type="Proteomes" id="UP000006697">
    <property type="component" value="Chromosome"/>
</dbReference>
<dbReference type="HOGENOM" id="CLU_150721_1_0_4"/>